<dbReference type="Gene3D" id="3.55.50.10">
    <property type="entry name" value="Baseplate protein-like domains"/>
    <property type="match status" value="1"/>
</dbReference>
<dbReference type="NCBIfam" id="TIGR03361">
    <property type="entry name" value="VI_Rhs_Vgr"/>
    <property type="match status" value="1"/>
</dbReference>
<feature type="domain" description="T6SS Phospholipase effector Tle1-like catalytic" evidence="4">
    <location>
        <begin position="862"/>
        <end position="952"/>
    </location>
</feature>
<dbReference type="InterPro" id="IPR006533">
    <property type="entry name" value="T6SS_Vgr_RhsGE"/>
</dbReference>
<protein>
    <recommendedName>
        <fullName evidence="8">Type IV secretion protein Rhs</fullName>
    </recommendedName>
</protein>
<dbReference type="InterPro" id="IPR054030">
    <property type="entry name" value="Gp5_Vgr_C"/>
</dbReference>
<dbReference type="SUPFAM" id="SSF69255">
    <property type="entry name" value="gp5 N-terminal domain-like"/>
    <property type="match status" value="1"/>
</dbReference>
<dbReference type="InterPro" id="IPR006531">
    <property type="entry name" value="Gp5/Vgr_OB"/>
</dbReference>
<organism evidence="6 7">
    <name type="scientific">Pseudomonas fluorescens</name>
    <dbReference type="NCBI Taxonomy" id="294"/>
    <lineage>
        <taxon>Bacteria</taxon>
        <taxon>Pseudomonadati</taxon>
        <taxon>Pseudomonadota</taxon>
        <taxon>Gammaproteobacteria</taxon>
        <taxon>Pseudomonadales</taxon>
        <taxon>Pseudomonadaceae</taxon>
        <taxon>Pseudomonas</taxon>
    </lineage>
</organism>
<dbReference type="Gene3D" id="2.40.50.230">
    <property type="entry name" value="Gp5 N-terminal domain"/>
    <property type="match status" value="1"/>
</dbReference>
<reference evidence="6 7" key="1">
    <citation type="submission" date="2019-09" db="EMBL/GenBank/DDBJ databases">
        <authorList>
            <person name="Chandra G."/>
            <person name="Truman W A."/>
        </authorList>
    </citation>
    <scope>NUCLEOTIDE SEQUENCE [LARGE SCALE GENOMIC DNA]</scope>
    <source>
        <strain evidence="6">PS880</strain>
    </source>
</reference>
<dbReference type="EMBL" id="CABVIH010000012">
    <property type="protein sequence ID" value="VVO99654.1"/>
    <property type="molecule type" value="Genomic_DNA"/>
</dbReference>
<dbReference type="InterPro" id="IPR017847">
    <property type="entry name" value="T6SS_RhsGE_Vgr_subset"/>
</dbReference>
<dbReference type="Pfam" id="PF22178">
    <property type="entry name" value="Gp5_trimer_C"/>
    <property type="match status" value="1"/>
</dbReference>
<dbReference type="InterPro" id="IPR037026">
    <property type="entry name" value="Vgr_OB-fold_dom_sf"/>
</dbReference>
<dbReference type="Gene3D" id="2.30.110.50">
    <property type="match status" value="1"/>
</dbReference>
<evidence type="ECO:0000259" key="3">
    <source>
        <dbReference type="Pfam" id="PF04717"/>
    </source>
</evidence>
<proteinExistence type="inferred from homology"/>
<dbReference type="AlphaFoldDB" id="A0A5E7KIC5"/>
<feature type="domain" description="Gp5/Type VI secretion system Vgr protein OB-fold" evidence="3">
    <location>
        <begin position="385"/>
        <end position="451"/>
    </location>
</feature>
<evidence type="ECO:0000256" key="1">
    <source>
        <dbReference type="ARBA" id="ARBA00005558"/>
    </source>
</evidence>
<evidence type="ECO:0008006" key="8">
    <source>
        <dbReference type="Google" id="ProtNLM"/>
    </source>
</evidence>
<dbReference type="NCBIfam" id="TIGR01646">
    <property type="entry name" value="vgr_GE"/>
    <property type="match status" value="1"/>
</dbReference>
<evidence type="ECO:0000259" key="4">
    <source>
        <dbReference type="Pfam" id="PF09994"/>
    </source>
</evidence>
<dbReference type="Gene3D" id="4.10.220.110">
    <property type="match status" value="1"/>
</dbReference>
<dbReference type="Pfam" id="PF05954">
    <property type="entry name" value="Phage_GPD"/>
    <property type="match status" value="1"/>
</dbReference>
<feature type="domain" description="Gp5/Type VI secretion system Vgr C-terminal trimerisation" evidence="5">
    <location>
        <begin position="470"/>
        <end position="576"/>
    </location>
</feature>
<comment type="similarity">
    <text evidence="1">Belongs to the VgrG protein family.</text>
</comment>
<dbReference type="PANTHER" id="PTHR33840">
    <property type="match status" value="1"/>
</dbReference>
<dbReference type="Pfam" id="PF09994">
    <property type="entry name" value="T6SS_Tle1-like_cat"/>
    <property type="match status" value="1"/>
</dbReference>
<dbReference type="SUPFAM" id="SSF69349">
    <property type="entry name" value="Phage fibre proteins"/>
    <property type="match status" value="1"/>
</dbReference>
<accession>A0A5E7KIC5</accession>
<dbReference type="InterPro" id="IPR018712">
    <property type="entry name" value="Tle1-like_cat"/>
</dbReference>
<dbReference type="OrthoDB" id="4378831at2"/>
<sequence>MLAPANAPQFTLTIPNVPNDFKVLAFEGTETISALYSISVDLVSEYPDIDLESLLHQSAFLQFGLNGEGIHGYIDGVSEGDLGKRLTRYRVSLVPALHYLQFNQDQRIFQSQTVPQIIAQVLKGHGIHADAFTFHVKASAPREYCTQYRENDLEFVQRLCAEDGIAWHHQHSSQGHMLVFTNDQTYFPKLGETPYQQDTGMVAEHRVVSQFFMGFKTRPSIVTRRDYDQKRPNRLLESRFTAEFSPELEDYSYPLPLDSEKRGKQLARQALERHRVDYQLAEGKSDQPTLRSGHFFGLTQCLHETHNDLWLLLSVTHSGKQPQALQEFATSATEPEDGFVQGYRNSFSAIPWDVFYRPPMPAPRPLLNCQTARVTGPVGEEIYCDEYGRVKVKFHWDRSERNTENSSCWLRVASSWAGDNFGTVIIPRIGMEVLVTYLEGNPDNPLITGCLINKVTPPAYPLPENKTKTVLRTHSSPTTGGYNELSMDDRAGDELVHLRAQRDMEQKVGNNSRLEVGNESRVTIKGDRITLLGSEDHLSITSDQKIQVSGSNFLHVSGNSHTRADETLVIEAGQHLHIKAGTHLVISAGESISVKVGGEHIVVNADGIFSSSAIDVGGTPVPGTPVHTLLQGAAAGLLVAVAPEPSSSEANDSDELEEEEEEVEEEGITLRIGVFFDGTGNNRSNSEMVAGCYAQDVNLLEEAEDIQRFCQANGYDGLGNTPDSSYGNDTSNVAKLYTLYTDDGQRQLTDDETIGFIPVYLAGIGTSSGEGDSPFSLATGAGAHGVLARVEQSPSLISKKLQRFQLSNPERKIERVEFDIFGFSRGAAAARHFANEIMKGDQSILASALTDAPGFIEGFNWSANTDVAINFIGIFDTAAAIAGIADGDLSVHDANNPSVNLYLAPDIAKKVVHLVARDERRHNFSLNSAGIGDIVLPGVHSDLGGGYIPNAVEQVLLSKPRCSRDMELYVPSTESTAYRRAQLELGRLQDQLNLYGLPLDVKTWAVEMTSNAKGDRSKSKNVYAAVHSKRIVSNELALVYLRIMRELGARNDVPFRVIKDKDPKLALPEELQTIAKKLMAYALGETRRAGLSLDEEVLLYRRYIHLSANWNAAKGWNNSDLKIVFINRPAENYKRVVHPNA</sequence>
<dbReference type="RefSeq" id="WP_150780167.1">
    <property type="nucleotide sequence ID" value="NZ_CABVIH010000012.1"/>
</dbReference>
<name>A0A5E7KIC5_PSEFL</name>
<dbReference type="Proteomes" id="UP000375525">
    <property type="component" value="Unassembled WGS sequence"/>
</dbReference>
<dbReference type="SUPFAM" id="SSF69279">
    <property type="entry name" value="Phage tail proteins"/>
    <property type="match status" value="2"/>
</dbReference>
<evidence type="ECO:0000313" key="7">
    <source>
        <dbReference type="Proteomes" id="UP000375525"/>
    </source>
</evidence>
<feature type="region of interest" description="Disordered" evidence="2">
    <location>
        <begin position="644"/>
        <end position="664"/>
    </location>
</feature>
<feature type="compositionally biased region" description="Acidic residues" evidence="2">
    <location>
        <begin position="651"/>
        <end position="664"/>
    </location>
</feature>
<gene>
    <name evidence="6" type="ORF">PS880_02745</name>
</gene>
<dbReference type="Pfam" id="PF04717">
    <property type="entry name" value="Phage_base_V"/>
    <property type="match status" value="1"/>
</dbReference>
<evidence type="ECO:0000256" key="2">
    <source>
        <dbReference type="SAM" id="MobiDB-lite"/>
    </source>
</evidence>
<evidence type="ECO:0000313" key="6">
    <source>
        <dbReference type="EMBL" id="VVO99654.1"/>
    </source>
</evidence>
<dbReference type="PANTHER" id="PTHR33840:SF1">
    <property type="entry name" value="TLE1 PHOSPHOLIPASE DOMAIN-CONTAINING PROTEIN"/>
    <property type="match status" value="1"/>
</dbReference>
<evidence type="ECO:0000259" key="5">
    <source>
        <dbReference type="Pfam" id="PF22178"/>
    </source>
</evidence>